<protein>
    <recommendedName>
        <fullName evidence="4">Secreted protein</fullName>
    </recommendedName>
</protein>
<proteinExistence type="predicted"/>
<reference evidence="2 3" key="1">
    <citation type="journal article" date="2019" name="Int. J. Syst. Evol. Microbiol.">
        <title>The Global Catalogue of Microorganisms (GCM) 10K type strain sequencing project: providing services to taxonomists for standard genome sequencing and annotation.</title>
        <authorList>
            <consortium name="The Broad Institute Genomics Platform"/>
            <consortium name="The Broad Institute Genome Sequencing Center for Infectious Disease"/>
            <person name="Wu L."/>
            <person name="Ma J."/>
        </authorList>
    </citation>
    <scope>NUCLEOTIDE SEQUENCE [LARGE SCALE GENOMIC DNA]</scope>
    <source>
        <strain evidence="2 3">JCM 6833</strain>
    </source>
</reference>
<evidence type="ECO:0000256" key="1">
    <source>
        <dbReference type="SAM" id="SignalP"/>
    </source>
</evidence>
<sequence>MRIHSSTGRITRIAVPVTGLAAAAALLAATPAQAAPAAPSVAAEALPTFSFADCPALGANDDPIRSTCVNAVVTGLQIQAGKLNESITGEPIRMTFGNLFDKTTKRSRAVFGTLKGQEFKVRPGIFDSEFGAVYGRPAYAGVFDQPPSPDFKIKLGQKIKLTKPFVLGLCEIGTNENPILLNLTTGTTSPPAPNQPITGSPATLIGSDGPVSIYKAKHVDNSFAVPGARNCIYGNDPVSHTVSALAGLPSAAGHNSIVLDEYIARVNYASKP</sequence>
<dbReference type="RefSeq" id="WP_344542057.1">
    <property type="nucleotide sequence ID" value="NZ_BAAATD010000004.1"/>
</dbReference>
<feature type="signal peptide" evidence="1">
    <location>
        <begin position="1"/>
        <end position="34"/>
    </location>
</feature>
<dbReference type="Proteomes" id="UP001501509">
    <property type="component" value="Unassembled WGS sequence"/>
</dbReference>
<comment type="caution">
    <text evidence="2">The sequence shown here is derived from an EMBL/GenBank/DDBJ whole genome shotgun (WGS) entry which is preliminary data.</text>
</comment>
<feature type="chain" id="PRO_5047355587" description="Secreted protein" evidence="1">
    <location>
        <begin position="35"/>
        <end position="272"/>
    </location>
</feature>
<dbReference type="EMBL" id="BAAATD010000004">
    <property type="protein sequence ID" value="GAA2598258.1"/>
    <property type="molecule type" value="Genomic_DNA"/>
</dbReference>
<accession>A0ABN3PSV1</accession>
<gene>
    <name evidence="2" type="ORF">GCM10010411_34730</name>
</gene>
<evidence type="ECO:0000313" key="2">
    <source>
        <dbReference type="EMBL" id="GAA2598258.1"/>
    </source>
</evidence>
<keyword evidence="3" id="KW-1185">Reference proteome</keyword>
<evidence type="ECO:0000313" key="3">
    <source>
        <dbReference type="Proteomes" id="UP001501509"/>
    </source>
</evidence>
<keyword evidence="1" id="KW-0732">Signal</keyword>
<organism evidence="2 3">
    <name type="scientific">Actinomadura fulvescens</name>
    <dbReference type="NCBI Taxonomy" id="46160"/>
    <lineage>
        <taxon>Bacteria</taxon>
        <taxon>Bacillati</taxon>
        <taxon>Actinomycetota</taxon>
        <taxon>Actinomycetes</taxon>
        <taxon>Streptosporangiales</taxon>
        <taxon>Thermomonosporaceae</taxon>
        <taxon>Actinomadura</taxon>
    </lineage>
</organism>
<name>A0ABN3PSV1_9ACTN</name>
<evidence type="ECO:0008006" key="4">
    <source>
        <dbReference type="Google" id="ProtNLM"/>
    </source>
</evidence>